<proteinExistence type="inferred from homology"/>
<reference evidence="3" key="1">
    <citation type="submission" date="2021-01" db="EMBL/GenBank/DDBJ databases">
        <title>Genome public.</title>
        <authorList>
            <person name="Liu C."/>
            <person name="Sun Q."/>
        </authorList>
    </citation>
    <scope>NUCLEOTIDE SEQUENCE</scope>
    <source>
        <strain evidence="3">YIM B02565</strain>
    </source>
</reference>
<dbReference type="RefSeq" id="WP_202765812.1">
    <property type="nucleotide sequence ID" value="NZ_JAESWA010000005.1"/>
</dbReference>
<dbReference type="Proteomes" id="UP000623681">
    <property type="component" value="Unassembled WGS sequence"/>
</dbReference>
<evidence type="ECO:0000313" key="4">
    <source>
        <dbReference type="Proteomes" id="UP000623681"/>
    </source>
</evidence>
<organism evidence="3 4">
    <name type="scientific">Clostridium paridis</name>
    <dbReference type="NCBI Taxonomy" id="2803863"/>
    <lineage>
        <taxon>Bacteria</taxon>
        <taxon>Bacillati</taxon>
        <taxon>Bacillota</taxon>
        <taxon>Clostridia</taxon>
        <taxon>Eubacteriales</taxon>
        <taxon>Clostridiaceae</taxon>
        <taxon>Clostridium</taxon>
    </lineage>
</organism>
<accession>A0A937FCT6</accession>
<feature type="domain" description="Smf/DprA SLOG" evidence="2">
    <location>
        <begin position="80"/>
        <end position="293"/>
    </location>
</feature>
<dbReference type="Gene3D" id="3.40.50.450">
    <property type="match status" value="1"/>
</dbReference>
<dbReference type="InterPro" id="IPR003488">
    <property type="entry name" value="DprA"/>
</dbReference>
<dbReference type="InterPro" id="IPR057666">
    <property type="entry name" value="DrpA_SLOG"/>
</dbReference>
<evidence type="ECO:0000259" key="2">
    <source>
        <dbReference type="Pfam" id="PF02481"/>
    </source>
</evidence>
<comment type="similarity">
    <text evidence="1">Belongs to the DprA/Smf family.</text>
</comment>
<dbReference type="AlphaFoldDB" id="A0A937FCT6"/>
<dbReference type="Pfam" id="PF02481">
    <property type="entry name" value="DNA_processg_A"/>
    <property type="match status" value="1"/>
</dbReference>
<dbReference type="GO" id="GO:0009294">
    <property type="term" value="P:DNA-mediated transformation"/>
    <property type="evidence" value="ECO:0007669"/>
    <property type="project" value="InterPro"/>
</dbReference>
<evidence type="ECO:0000256" key="1">
    <source>
        <dbReference type="ARBA" id="ARBA00006525"/>
    </source>
</evidence>
<evidence type="ECO:0000313" key="3">
    <source>
        <dbReference type="EMBL" id="MBL4930430.1"/>
    </source>
</evidence>
<sequence length="321" mass="35303">MNDKLIITLLNIPKVSRKTVNSLLKTTKIYSLDEQEILRTFVNVRKVNKRIIVPTLESINTALKKADKILNESKEQGIGIITMLDKGFPLKLKEIEHSPNILYYKGDIKCIYENKSIAIVGTRNVTSHSIRIANRLGSVFGKENFIVISGLAKGCDEFAHKGCIEVCGRSIAVLPGGIDNVYPESNKNLARDIIKNGGCLVSEYPVGVKPSKNTFVERDRIQSALSSAILVVSTGVVGGTMHTVDFACKQGKIVACYEPKDNFSNEAGMSGNIKLIEEGVAISISDTNDISSLMKRIELNALDNKECISANEERMIQVSWL</sequence>
<dbReference type="PANTHER" id="PTHR43022:SF1">
    <property type="entry name" value="PROTEIN SMF"/>
    <property type="match status" value="1"/>
</dbReference>
<dbReference type="EMBL" id="JAESWA010000005">
    <property type="protein sequence ID" value="MBL4930430.1"/>
    <property type="molecule type" value="Genomic_DNA"/>
</dbReference>
<name>A0A937FCT6_9CLOT</name>
<gene>
    <name evidence="3" type="ORF">JK634_01210</name>
</gene>
<keyword evidence="4" id="KW-1185">Reference proteome</keyword>
<comment type="caution">
    <text evidence="3">The sequence shown here is derived from an EMBL/GenBank/DDBJ whole genome shotgun (WGS) entry which is preliminary data.</text>
</comment>
<dbReference type="PANTHER" id="PTHR43022">
    <property type="entry name" value="PROTEIN SMF"/>
    <property type="match status" value="1"/>
</dbReference>
<protein>
    <submittedName>
        <fullName evidence="3">DNA-protecting protein DprA</fullName>
    </submittedName>
</protein>
<dbReference type="SUPFAM" id="SSF102405">
    <property type="entry name" value="MCP/YpsA-like"/>
    <property type="match status" value="1"/>
</dbReference>